<dbReference type="STRING" id="1086013.SAMN05421774_101738"/>
<gene>
    <name evidence="2" type="ORF">SAMN05421774_101738</name>
</gene>
<name>A0A1N7KX24_9RHOB</name>
<keyword evidence="3" id="KW-1185">Reference proteome</keyword>
<dbReference type="InterPro" id="IPR018391">
    <property type="entry name" value="PQQ_b-propeller_rpt"/>
</dbReference>
<dbReference type="Proteomes" id="UP000186141">
    <property type="component" value="Unassembled WGS sequence"/>
</dbReference>
<dbReference type="SMART" id="SM00564">
    <property type="entry name" value="PQQ"/>
    <property type="match status" value="7"/>
</dbReference>
<sequence>MAKILGLVGAVALVGVLAGCERPTYLAGQRFDTRTPLDETLPAAEGARVADPAAPENRSVPVALGAAVGIADWTHRAGSASRSMPHLALSSAPQRIWSAAIGTGDNRRNRIVTAPIVAGGTVYAMDARNRLTALSAASGGTVWSVDVTPAGESSEAAGGGGLAFADGKLFVSTGFGELLALDPASGAVIWRQKFDGPVAGAPAVVGGTVYVVGRDGASWAVNAADGKIVWVQSGVRDGAGMAGGTAPAVADRLVIMPFSSGQVIALDRAKGEPRWQGAVVGQRAGRAAAFVVELTGDPVVAGGKVYVGSAAGRTAAFAADTGAMLWEAREGAMGPVWPVGNAVFLVSDIGSLVRLDAATGETVWSVPMGHFTRDRVRRQGATVAHFGPVLAGGRLVVASSDGLVRFFSPESGAPLGVIQMPAGATAPPAVAGGTLFVVTSNGQVQAFR</sequence>
<dbReference type="PANTHER" id="PTHR34512:SF30">
    <property type="entry name" value="OUTER MEMBRANE PROTEIN ASSEMBLY FACTOR BAMB"/>
    <property type="match status" value="1"/>
</dbReference>
<dbReference type="EMBL" id="FTOT01000001">
    <property type="protein sequence ID" value="SIS66091.1"/>
    <property type="molecule type" value="Genomic_DNA"/>
</dbReference>
<feature type="domain" description="Pyrrolo-quinoline quinone repeat" evidence="1">
    <location>
        <begin position="128"/>
        <end position="365"/>
    </location>
</feature>
<dbReference type="InterPro" id="IPR015943">
    <property type="entry name" value="WD40/YVTN_repeat-like_dom_sf"/>
</dbReference>
<dbReference type="AlphaFoldDB" id="A0A1N7KX24"/>
<dbReference type="PANTHER" id="PTHR34512">
    <property type="entry name" value="CELL SURFACE PROTEIN"/>
    <property type="match status" value="1"/>
</dbReference>
<evidence type="ECO:0000313" key="2">
    <source>
        <dbReference type="EMBL" id="SIS66091.1"/>
    </source>
</evidence>
<dbReference type="Pfam" id="PF13360">
    <property type="entry name" value="PQQ_2"/>
    <property type="match status" value="2"/>
</dbReference>
<reference evidence="2 3" key="1">
    <citation type="submission" date="2017-01" db="EMBL/GenBank/DDBJ databases">
        <authorList>
            <person name="Mah S.A."/>
            <person name="Swanson W.J."/>
            <person name="Moy G.W."/>
            <person name="Vacquier V.D."/>
        </authorList>
    </citation>
    <scope>NUCLEOTIDE SEQUENCE [LARGE SCALE GENOMIC DNA]</scope>
    <source>
        <strain evidence="2 3">DSM 26375</strain>
    </source>
</reference>
<proteinExistence type="predicted"/>
<dbReference type="RefSeq" id="WP_229740431.1">
    <property type="nucleotide sequence ID" value="NZ_BMEH01000001.1"/>
</dbReference>
<dbReference type="InterPro" id="IPR011047">
    <property type="entry name" value="Quinoprotein_ADH-like_sf"/>
</dbReference>
<dbReference type="InterPro" id="IPR002372">
    <property type="entry name" value="PQQ_rpt_dom"/>
</dbReference>
<evidence type="ECO:0000259" key="1">
    <source>
        <dbReference type="Pfam" id="PF13360"/>
    </source>
</evidence>
<organism evidence="2 3">
    <name type="scientific">Gemmobacter megaterium</name>
    <dbReference type="NCBI Taxonomy" id="1086013"/>
    <lineage>
        <taxon>Bacteria</taxon>
        <taxon>Pseudomonadati</taxon>
        <taxon>Pseudomonadota</taxon>
        <taxon>Alphaproteobacteria</taxon>
        <taxon>Rhodobacterales</taxon>
        <taxon>Paracoccaceae</taxon>
        <taxon>Gemmobacter</taxon>
    </lineage>
</organism>
<protein>
    <submittedName>
        <fullName evidence="2">Outer membrane protein assembly factor BamB, contains PQQ-like beta-propeller repeat</fullName>
    </submittedName>
</protein>
<dbReference type="SUPFAM" id="SSF50998">
    <property type="entry name" value="Quinoprotein alcohol dehydrogenase-like"/>
    <property type="match status" value="1"/>
</dbReference>
<evidence type="ECO:0000313" key="3">
    <source>
        <dbReference type="Proteomes" id="UP000186141"/>
    </source>
</evidence>
<dbReference type="PROSITE" id="PS51257">
    <property type="entry name" value="PROKAR_LIPOPROTEIN"/>
    <property type="match status" value="1"/>
</dbReference>
<accession>A0A1N7KX24</accession>
<dbReference type="Gene3D" id="2.130.10.10">
    <property type="entry name" value="YVTN repeat-like/Quinoprotein amine dehydrogenase"/>
    <property type="match status" value="1"/>
</dbReference>
<feature type="domain" description="Pyrrolo-quinoline quinone repeat" evidence="1">
    <location>
        <begin position="386"/>
        <end position="447"/>
    </location>
</feature>